<gene>
    <name evidence="1" type="ORF">V5O48_016751</name>
</gene>
<protein>
    <submittedName>
        <fullName evidence="1">Uncharacterized protein</fullName>
    </submittedName>
</protein>
<evidence type="ECO:0000313" key="2">
    <source>
        <dbReference type="Proteomes" id="UP001465976"/>
    </source>
</evidence>
<reference evidence="1 2" key="1">
    <citation type="submission" date="2024-02" db="EMBL/GenBank/DDBJ databases">
        <title>A draft genome for the cacao thread blight pathogen Marasmius crinis-equi.</title>
        <authorList>
            <person name="Cohen S.P."/>
            <person name="Baruah I.K."/>
            <person name="Amoako-Attah I."/>
            <person name="Bukari Y."/>
            <person name="Meinhardt L.W."/>
            <person name="Bailey B.A."/>
        </authorList>
    </citation>
    <scope>NUCLEOTIDE SEQUENCE [LARGE SCALE GENOMIC DNA]</scope>
    <source>
        <strain evidence="1 2">GH-76</strain>
    </source>
</reference>
<proteinExistence type="predicted"/>
<dbReference type="EMBL" id="JBAHYK010002341">
    <property type="protein sequence ID" value="KAL0565277.1"/>
    <property type="molecule type" value="Genomic_DNA"/>
</dbReference>
<name>A0ABR3EQW4_9AGAR</name>
<comment type="caution">
    <text evidence="1">The sequence shown here is derived from an EMBL/GenBank/DDBJ whole genome shotgun (WGS) entry which is preliminary data.</text>
</comment>
<dbReference type="Proteomes" id="UP001465976">
    <property type="component" value="Unassembled WGS sequence"/>
</dbReference>
<sequence length="269" mass="29738">MALPEEKPEILLDAPEVSRVLQVMPEDLVNTAATKGTSFLINSGDRIERPADVVMAETTVELDADGGYYLQYNTHNNYRGSRLELSVVIQLRTHWATANSPTGSAVLKEWKDFDSALDPAPLPTGVKIYPLDEARGYKSWVKRTTLNDLKWEELLFESHFRCADEGTSGEYTVSGSPVARDKMFGMFQLMNEKFSSILRLSPAEALHPPGSAMYVHAARQVFVPDNEPLDVSMALGLSEHGTILIIKHVTANRRREGGASTLTPSESSE</sequence>
<keyword evidence="2" id="KW-1185">Reference proteome</keyword>
<accession>A0ABR3EQW4</accession>
<organism evidence="1 2">
    <name type="scientific">Marasmius crinis-equi</name>
    <dbReference type="NCBI Taxonomy" id="585013"/>
    <lineage>
        <taxon>Eukaryota</taxon>
        <taxon>Fungi</taxon>
        <taxon>Dikarya</taxon>
        <taxon>Basidiomycota</taxon>
        <taxon>Agaricomycotina</taxon>
        <taxon>Agaricomycetes</taxon>
        <taxon>Agaricomycetidae</taxon>
        <taxon>Agaricales</taxon>
        <taxon>Marasmiineae</taxon>
        <taxon>Marasmiaceae</taxon>
        <taxon>Marasmius</taxon>
    </lineage>
</organism>
<evidence type="ECO:0000313" key="1">
    <source>
        <dbReference type="EMBL" id="KAL0565277.1"/>
    </source>
</evidence>